<feature type="domain" description="DUF4283" evidence="2">
    <location>
        <begin position="304"/>
        <end position="380"/>
    </location>
</feature>
<gene>
    <name evidence="3" type="ORF">Scaly_2677000</name>
</gene>
<dbReference type="CDD" id="cd09272">
    <property type="entry name" value="RNase_HI_RT_Ty1"/>
    <property type="match status" value="1"/>
</dbReference>
<dbReference type="InterPro" id="IPR025558">
    <property type="entry name" value="DUF4283"/>
</dbReference>
<evidence type="ECO:0000313" key="3">
    <source>
        <dbReference type="EMBL" id="KAL0290267.1"/>
    </source>
</evidence>
<dbReference type="InterPro" id="IPR040256">
    <property type="entry name" value="At4g02000-like"/>
</dbReference>
<proteinExistence type="predicted"/>
<evidence type="ECO:0000259" key="2">
    <source>
        <dbReference type="Pfam" id="PF14111"/>
    </source>
</evidence>
<name>A0AAW2J7E4_9LAMI</name>
<dbReference type="Pfam" id="PF14111">
    <property type="entry name" value="DUF4283"/>
    <property type="match status" value="1"/>
</dbReference>
<dbReference type="EMBL" id="JACGWM010001650">
    <property type="protein sequence ID" value="KAL0290267.1"/>
    <property type="molecule type" value="Genomic_DNA"/>
</dbReference>
<feature type="region of interest" description="Disordered" evidence="1">
    <location>
        <begin position="177"/>
        <end position="196"/>
    </location>
</feature>
<sequence length="792" mass="87506">MAEIEADDGGDGDCDDGEHGTVSVVPANQPAGVGYGPELPAVENVGSVGNGVLESPNPISVRIGQRNNTSMDEQRIAREFNIQEFLSLAHRVLDDGDKESMAALDDLKRRWIEKFGDDAIKLPMIGGGLQPVGSRPGTPFPPPHMRLPRRAHRTLTPETLAPPPRVSHVQDRAPPLLGTQTMLPRSNSDETAAVEQSNSITAMAADREGVEPSLSSPAIPEPLHLNIDETVPAAAGVNSPIPSTGIFIGNVPLHILGSDFSCDKFAASFNNLTRKTLSYVNPSIQNREIIVRPSIDVVREGSRRWDNTAVGYFLGQKPYYHHLNEYVRLVWPAVKTVTATSNGFYLFQFKTKIAMEEVIEGGPWLFQGQPIVLQRWEPGMVLRKHKHTQVPVWIRLCQLPVEFWTDDGLSTVASGVGLPLYQDTITRACTRLDFARVCVMLDISSTLPKHLIIMMPKENGNEIPCKVEVEYEWVPPKCKHCMSLGHSTAACPDSKKVKKPPVAVYVQKRTMQPPVSQPIVTKDATRTVQHLVAKEDGDVDKEHRAAHSKVIDKGKAGESVLASAYLINRLPTPILGWKTPYEVLHHIVPSYSHLKDVHMLDAKPTPTPFPLDLKLSSDAGSLLCDSVSPGSKIQTLDAAMHVLRYLKGTSSLGLFFFSQNSLQLSAFTDASWTSCTDNRRSVIGFCIFLESTLISWKTKKPTTISCSSPEAEYHKMGVVVSKLLRISYLLHDLQLSLPLPITFWWDNKAALHITANLVFNKRTKYLDIVILYEISSSWVLFSTTHSLARSNC</sequence>
<organism evidence="3">
    <name type="scientific">Sesamum calycinum</name>
    <dbReference type="NCBI Taxonomy" id="2727403"/>
    <lineage>
        <taxon>Eukaryota</taxon>
        <taxon>Viridiplantae</taxon>
        <taxon>Streptophyta</taxon>
        <taxon>Embryophyta</taxon>
        <taxon>Tracheophyta</taxon>
        <taxon>Spermatophyta</taxon>
        <taxon>Magnoliopsida</taxon>
        <taxon>eudicotyledons</taxon>
        <taxon>Gunneridae</taxon>
        <taxon>Pentapetalae</taxon>
        <taxon>asterids</taxon>
        <taxon>lamiids</taxon>
        <taxon>Lamiales</taxon>
        <taxon>Pedaliaceae</taxon>
        <taxon>Sesamum</taxon>
    </lineage>
</organism>
<reference evidence="3" key="2">
    <citation type="journal article" date="2024" name="Plant">
        <title>Genomic evolution and insights into agronomic trait innovations of Sesamum species.</title>
        <authorList>
            <person name="Miao H."/>
            <person name="Wang L."/>
            <person name="Qu L."/>
            <person name="Liu H."/>
            <person name="Sun Y."/>
            <person name="Le M."/>
            <person name="Wang Q."/>
            <person name="Wei S."/>
            <person name="Zheng Y."/>
            <person name="Lin W."/>
            <person name="Duan Y."/>
            <person name="Cao H."/>
            <person name="Xiong S."/>
            <person name="Wang X."/>
            <person name="Wei L."/>
            <person name="Li C."/>
            <person name="Ma Q."/>
            <person name="Ju M."/>
            <person name="Zhao R."/>
            <person name="Li G."/>
            <person name="Mu C."/>
            <person name="Tian Q."/>
            <person name="Mei H."/>
            <person name="Zhang T."/>
            <person name="Gao T."/>
            <person name="Zhang H."/>
        </authorList>
    </citation>
    <scope>NUCLEOTIDE SEQUENCE</scope>
    <source>
        <strain evidence="3">KEN8</strain>
    </source>
</reference>
<dbReference type="PANTHER" id="PTHR31286:SF165">
    <property type="entry name" value="DUF4283 DOMAIN-CONTAINING PROTEIN"/>
    <property type="match status" value="1"/>
</dbReference>
<evidence type="ECO:0000256" key="1">
    <source>
        <dbReference type="SAM" id="MobiDB-lite"/>
    </source>
</evidence>
<dbReference type="AlphaFoldDB" id="A0AAW2J7E4"/>
<feature type="region of interest" description="Disordered" evidence="1">
    <location>
        <begin position="1"/>
        <end position="38"/>
    </location>
</feature>
<accession>A0AAW2J7E4</accession>
<comment type="caution">
    <text evidence="3">The sequence shown here is derived from an EMBL/GenBank/DDBJ whole genome shotgun (WGS) entry which is preliminary data.</text>
</comment>
<dbReference type="PANTHER" id="PTHR31286">
    <property type="entry name" value="GLYCINE-RICH CELL WALL STRUCTURAL PROTEIN 1.8-LIKE"/>
    <property type="match status" value="1"/>
</dbReference>
<reference evidence="3" key="1">
    <citation type="submission" date="2020-06" db="EMBL/GenBank/DDBJ databases">
        <authorList>
            <person name="Li T."/>
            <person name="Hu X."/>
            <person name="Zhang T."/>
            <person name="Song X."/>
            <person name="Zhang H."/>
            <person name="Dai N."/>
            <person name="Sheng W."/>
            <person name="Hou X."/>
            <person name="Wei L."/>
        </authorList>
    </citation>
    <scope>NUCLEOTIDE SEQUENCE</scope>
    <source>
        <strain evidence="3">KEN8</strain>
        <tissue evidence="3">Leaf</tissue>
    </source>
</reference>
<feature type="compositionally biased region" description="Acidic residues" evidence="1">
    <location>
        <begin position="1"/>
        <end position="16"/>
    </location>
</feature>
<feature type="compositionally biased region" description="Polar residues" evidence="1">
    <location>
        <begin position="178"/>
        <end position="196"/>
    </location>
</feature>
<protein>
    <recommendedName>
        <fullName evidence="2">DUF4283 domain-containing protein</fullName>
    </recommendedName>
</protein>